<dbReference type="SUPFAM" id="SSF56672">
    <property type="entry name" value="DNA/RNA polymerases"/>
    <property type="match status" value="1"/>
</dbReference>
<evidence type="ECO:0000259" key="5">
    <source>
        <dbReference type="SMART" id="SM00482"/>
    </source>
</evidence>
<dbReference type="SMART" id="SM00482">
    <property type="entry name" value="POLAc"/>
    <property type="match status" value="1"/>
</dbReference>
<comment type="catalytic activity">
    <reaction evidence="4">
        <text>DNA(n) + a 2'-deoxyribonucleoside 5'-triphosphate = DNA(n+1) + diphosphate</text>
        <dbReference type="Rhea" id="RHEA:22508"/>
        <dbReference type="Rhea" id="RHEA-COMP:17339"/>
        <dbReference type="Rhea" id="RHEA-COMP:17340"/>
        <dbReference type="ChEBI" id="CHEBI:33019"/>
        <dbReference type="ChEBI" id="CHEBI:61560"/>
        <dbReference type="ChEBI" id="CHEBI:173112"/>
        <dbReference type="EC" id="2.7.7.7"/>
    </reaction>
</comment>
<comment type="subunit">
    <text evidence="1">Single-chain monomer with multiple functions.</text>
</comment>
<evidence type="ECO:0000256" key="4">
    <source>
        <dbReference type="ARBA" id="ARBA00049244"/>
    </source>
</evidence>
<organism evidence="6 7">
    <name type="scientific">Oceanospirillum multiglobuliferum</name>
    <dbReference type="NCBI Taxonomy" id="64969"/>
    <lineage>
        <taxon>Bacteria</taxon>
        <taxon>Pseudomonadati</taxon>
        <taxon>Pseudomonadota</taxon>
        <taxon>Gammaproteobacteria</taxon>
        <taxon>Oceanospirillales</taxon>
        <taxon>Oceanospirillaceae</taxon>
        <taxon>Oceanospirillum</taxon>
    </lineage>
</organism>
<dbReference type="GO" id="GO:0003677">
    <property type="term" value="F:DNA binding"/>
    <property type="evidence" value="ECO:0007669"/>
    <property type="project" value="InterPro"/>
</dbReference>
<dbReference type="Pfam" id="PF00476">
    <property type="entry name" value="DNA_pol_A"/>
    <property type="match status" value="1"/>
</dbReference>
<dbReference type="PANTHER" id="PTHR10133">
    <property type="entry name" value="DNA POLYMERASE I"/>
    <property type="match status" value="1"/>
</dbReference>
<dbReference type="AlphaFoldDB" id="A0A1V4T1L0"/>
<dbReference type="EMBL" id="MTSM01000354">
    <property type="protein sequence ID" value="OPX53840.1"/>
    <property type="molecule type" value="Genomic_DNA"/>
</dbReference>
<keyword evidence="3" id="KW-0235">DNA replication</keyword>
<dbReference type="EC" id="2.7.7.7" evidence="2"/>
<sequence length="126" mass="13889">DETRANAKIKGYVETVFGRRLWLPEINGGNGPRRQAAERAAINAPMQGTAADLIKMSMISVQAWLERENAKSRMVMQVHDELVLEVPDDELSVVREKLPQLMCGVAVLKVPLVAEVGAGANWEEAH</sequence>
<dbReference type="Gene3D" id="1.10.150.20">
    <property type="entry name" value="5' to 3' exonuclease, C-terminal subdomain"/>
    <property type="match status" value="1"/>
</dbReference>
<accession>A0A1V4T1L0</accession>
<evidence type="ECO:0000256" key="1">
    <source>
        <dbReference type="ARBA" id="ARBA00011541"/>
    </source>
</evidence>
<evidence type="ECO:0000256" key="3">
    <source>
        <dbReference type="ARBA" id="ARBA00022705"/>
    </source>
</evidence>
<proteinExistence type="predicted"/>
<dbReference type="GO" id="GO:0003887">
    <property type="term" value="F:DNA-directed DNA polymerase activity"/>
    <property type="evidence" value="ECO:0007669"/>
    <property type="project" value="UniProtKB-EC"/>
</dbReference>
<comment type="caution">
    <text evidence="6">The sequence shown here is derived from an EMBL/GenBank/DDBJ whole genome shotgun (WGS) entry which is preliminary data.</text>
</comment>
<keyword evidence="7" id="KW-1185">Reference proteome</keyword>
<dbReference type="PRINTS" id="PR00868">
    <property type="entry name" value="DNAPOLI"/>
</dbReference>
<reference evidence="6 7" key="1">
    <citation type="submission" date="2017-01" db="EMBL/GenBank/DDBJ databases">
        <title>Genome Sequencing of a Marine Spirillum, Oceanospirillum multiglobuliferum ATCC 33336, from Japan.</title>
        <authorList>
            <person name="Carney J.G."/>
            <person name="Trachtenberg A.M."/>
            <person name="Rheaume B.A."/>
            <person name="Linnane J.D."/>
            <person name="Pitts N.L."/>
            <person name="Mykles D.L."/>
            <person name="Maclea K.S."/>
        </authorList>
    </citation>
    <scope>NUCLEOTIDE SEQUENCE [LARGE SCALE GENOMIC DNA]</scope>
    <source>
        <strain evidence="6 7">ATCC 33336</strain>
    </source>
</reference>
<dbReference type="Proteomes" id="UP000191418">
    <property type="component" value="Unassembled WGS sequence"/>
</dbReference>
<evidence type="ECO:0000313" key="7">
    <source>
        <dbReference type="Proteomes" id="UP000191418"/>
    </source>
</evidence>
<name>A0A1V4T1L0_9GAMM</name>
<dbReference type="Gene3D" id="3.30.70.370">
    <property type="match status" value="1"/>
</dbReference>
<dbReference type="GO" id="GO:0006302">
    <property type="term" value="P:double-strand break repair"/>
    <property type="evidence" value="ECO:0007669"/>
    <property type="project" value="TreeGrafter"/>
</dbReference>
<dbReference type="PANTHER" id="PTHR10133:SF27">
    <property type="entry name" value="DNA POLYMERASE NU"/>
    <property type="match status" value="1"/>
</dbReference>
<evidence type="ECO:0000256" key="2">
    <source>
        <dbReference type="ARBA" id="ARBA00012417"/>
    </source>
</evidence>
<feature type="non-terminal residue" evidence="6">
    <location>
        <position position="1"/>
    </location>
</feature>
<gene>
    <name evidence="6" type="ORF">BTE48_17375</name>
</gene>
<dbReference type="RefSeq" id="WP_249024975.1">
    <property type="nucleotide sequence ID" value="NZ_MTSM01000354.1"/>
</dbReference>
<feature type="domain" description="DNA-directed DNA polymerase family A palm" evidence="5">
    <location>
        <begin position="1"/>
        <end position="90"/>
    </location>
</feature>
<dbReference type="GO" id="GO:0006261">
    <property type="term" value="P:DNA-templated DNA replication"/>
    <property type="evidence" value="ECO:0007669"/>
    <property type="project" value="InterPro"/>
</dbReference>
<evidence type="ECO:0000313" key="6">
    <source>
        <dbReference type="EMBL" id="OPX53840.1"/>
    </source>
</evidence>
<dbReference type="InterPro" id="IPR043502">
    <property type="entry name" value="DNA/RNA_pol_sf"/>
</dbReference>
<protein>
    <recommendedName>
        <fullName evidence="2">DNA-directed DNA polymerase</fullName>
        <ecNumber evidence="2">2.7.7.7</ecNumber>
    </recommendedName>
</protein>
<dbReference type="InterPro" id="IPR002298">
    <property type="entry name" value="DNA_polymerase_A"/>
</dbReference>
<dbReference type="InterPro" id="IPR001098">
    <property type="entry name" value="DNA-dir_DNA_pol_A_palm_dom"/>
</dbReference>